<gene>
    <name evidence="1" type="ORF">BaRGS_00021854</name>
</gene>
<evidence type="ECO:0000313" key="1">
    <source>
        <dbReference type="EMBL" id="KAK7486883.1"/>
    </source>
</evidence>
<dbReference type="AlphaFoldDB" id="A0ABD0KIG5"/>
<protein>
    <submittedName>
        <fullName evidence="1">Uncharacterized protein</fullName>
    </submittedName>
</protein>
<keyword evidence="2" id="KW-1185">Reference proteome</keyword>
<name>A0ABD0KIG5_9CAEN</name>
<sequence>MNTKLLGNIACSAQIIEQRSASRKFPFLVVVGGVSDTMHRIVLAYKRCMFFLQAKPDAALQYYGLGTLPAAARFPIPPQLDD</sequence>
<accession>A0ABD0KIG5</accession>
<dbReference type="Proteomes" id="UP001519460">
    <property type="component" value="Unassembled WGS sequence"/>
</dbReference>
<organism evidence="1 2">
    <name type="scientific">Batillaria attramentaria</name>
    <dbReference type="NCBI Taxonomy" id="370345"/>
    <lineage>
        <taxon>Eukaryota</taxon>
        <taxon>Metazoa</taxon>
        <taxon>Spiralia</taxon>
        <taxon>Lophotrochozoa</taxon>
        <taxon>Mollusca</taxon>
        <taxon>Gastropoda</taxon>
        <taxon>Caenogastropoda</taxon>
        <taxon>Sorbeoconcha</taxon>
        <taxon>Cerithioidea</taxon>
        <taxon>Batillariidae</taxon>
        <taxon>Batillaria</taxon>
    </lineage>
</organism>
<dbReference type="EMBL" id="JACVVK020000172">
    <property type="protein sequence ID" value="KAK7486883.1"/>
    <property type="molecule type" value="Genomic_DNA"/>
</dbReference>
<proteinExistence type="predicted"/>
<evidence type="ECO:0000313" key="2">
    <source>
        <dbReference type="Proteomes" id="UP001519460"/>
    </source>
</evidence>
<comment type="caution">
    <text evidence="1">The sequence shown here is derived from an EMBL/GenBank/DDBJ whole genome shotgun (WGS) entry which is preliminary data.</text>
</comment>
<reference evidence="1 2" key="1">
    <citation type="journal article" date="2023" name="Sci. Data">
        <title>Genome assembly of the Korean intertidal mud-creeper Batillaria attramentaria.</title>
        <authorList>
            <person name="Patra A.K."/>
            <person name="Ho P.T."/>
            <person name="Jun S."/>
            <person name="Lee S.J."/>
            <person name="Kim Y."/>
            <person name="Won Y.J."/>
        </authorList>
    </citation>
    <scope>NUCLEOTIDE SEQUENCE [LARGE SCALE GENOMIC DNA]</scope>
    <source>
        <strain evidence="1">Wonlab-2016</strain>
    </source>
</reference>